<protein>
    <submittedName>
        <fullName evidence="1">Uncharacterized protein</fullName>
    </submittedName>
</protein>
<reference evidence="1" key="1">
    <citation type="submission" date="2020-05" db="UniProtKB">
        <authorList>
            <consortium name="EnsemblMetazoa"/>
        </authorList>
    </citation>
    <scope>IDENTIFICATION</scope>
    <source>
        <strain evidence="1">TTRI</strain>
    </source>
</reference>
<dbReference type="AlphaFoldDB" id="A0A1A9UF99"/>
<name>A0A1A9UF99_GLOAU</name>
<evidence type="ECO:0000313" key="2">
    <source>
        <dbReference type="Proteomes" id="UP000078200"/>
    </source>
</evidence>
<proteinExistence type="predicted"/>
<dbReference type="Proteomes" id="UP000078200">
    <property type="component" value="Unassembled WGS sequence"/>
</dbReference>
<dbReference type="EnsemblMetazoa" id="GAUT003012-RA">
    <property type="protein sequence ID" value="GAUT003012-PA"/>
    <property type="gene ID" value="GAUT003012"/>
</dbReference>
<organism evidence="1 2">
    <name type="scientific">Glossina austeni</name>
    <name type="common">Savannah tsetse fly</name>
    <dbReference type="NCBI Taxonomy" id="7395"/>
    <lineage>
        <taxon>Eukaryota</taxon>
        <taxon>Metazoa</taxon>
        <taxon>Ecdysozoa</taxon>
        <taxon>Arthropoda</taxon>
        <taxon>Hexapoda</taxon>
        <taxon>Insecta</taxon>
        <taxon>Pterygota</taxon>
        <taxon>Neoptera</taxon>
        <taxon>Endopterygota</taxon>
        <taxon>Diptera</taxon>
        <taxon>Brachycera</taxon>
        <taxon>Muscomorpha</taxon>
        <taxon>Hippoboscoidea</taxon>
        <taxon>Glossinidae</taxon>
        <taxon>Glossina</taxon>
    </lineage>
</organism>
<dbReference type="VEuPathDB" id="VectorBase:GAUT003012"/>
<evidence type="ECO:0000313" key="1">
    <source>
        <dbReference type="EnsemblMetazoa" id="GAUT003012-PA"/>
    </source>
</evidence>
<sequence length="156" mass="17000">MTSKRCKNLKSGVLFQSTSSASDYSEIEEKLVKRLTDGARLVLVGAVVATAAATATELTELSAEALESLLPERVVFFTAVTCGGTGGTIIIKGSQQQNALKNQTEWNYIYKALCISHQPCSQREPRLLSEIAVKSRIPLKVRYENSLKYPASTSDI</sequence>
<accession>A0A1A9UF99</accession>
<keyword evidence="2" id="KW-1185">Reference proteome</keyword>